<dbReference type="SUPFAM" id="SSF56042">
    <property type="entry name" value="PurM C-terminal domain-like"/>
    <property type="match status" value="1"/>
</dbReference>
<dbReference type="GO" id="GO:0051604">
    <property type="term" value="P:protein maturation"/>
    <property type="evidence" value="ECO:0007669"/>
    <property type="project" value="TreeGrafter"/>
</dbReference>
<dbReference type="RefSeq" id="WP_027293276.1">
    <property type="nucleotide sequence ID" value="NZ_CABMJZ010000133.1"/>
</dbReference>
<feature type="domain" description="PurM-like C-terminal" evidence="3">
    <location>
        <begin position="152"/>
        <end position="303"/>
    </location>
</feature>
<gene>
    <name evidence="4" type="primary">hypE</name>
    <name evidence="4" type="ORF">DSM106044_00957</name>
</gene>
<evidence type="ECO:0000256" key="1">
    <source>
        <dbReference type="ARBA" id="ARBA00006243"/>
    </source>
</evidence>
<comment type="similarity">
    <text evidence="1">Belongs to the HypE family.</text>
</comment>
<accession>A0A4U8QAW1</accession>
<feature type="domain" description="PurM-like N-terminal" evidence="2">
    <location>
        <begin position="33"/>
        <end position="139"/>
    </location>
</feature>
<dbReference type="InterPro" id="IPR036921">
    <property type="entry name" value="PurM-like_N_sf"/>
</dbReference>
<comment type="caution">
    <text evidence="4">The sequence shown here is derived from an EMBL/GenBank/DDBJ whole genome shotgun (WGS) entry which is preliminary data.</text>
</comment>
<organism evidence="4 5">
    <name type="scientific">Robinsoniella peoriensis</name>
    <dbReference type="NCBI Taxonomy" id="180332"/>
    <lineage>
        <taxon>Bacteria</taxon>
        <taxon>Bacillati</taxon>
        <taxon>Bacillota</taxon>
        <taxon>Clostridia</taxon>
        <taxon>Lachnospirales</taxon>
        <taxon>Lachnospiraceae</taxon>
        <taxon>Robinsoniella</taxon>
    </lineage>
</organism>
<dbReference type="Gene3D" id="3.30.1330.10">
    <property type="entry name" value="PurM-like, N-terminal domain"/>
    <property type="match status" value="1"/>
</dbReference>
<dbReference type="Pfam" id="PF00586">
    <property type="entry name" value="AIRS"/>
    <property type="match status" value="1"/>
</dbReference>
<proteinExistence type="inferred from homology"/>
<dbReference type="InterPro" id="IPR011854">
    <property type="entry name" value="HypE"/>
</dbReference>
<reference evidence="4 5" key="1">
    <citation type="journal article" date="2019" name="Anaerobe">
        <title>Detection of Robinsoniella peoriensis in multiple bone samples of a trauma patient.</title>
        <authorList>
            <person name="Schrottner P."/>
            <person name="Hartwich K."/>
            <person name="Bunk B."/>
            <person name="Schober I."/>
            <person name="Helbig S."/>
            <person name="Rudolph W.W."/>
            <person name="Gunzer F."/>
        </authorList>
    </citation>
    <scope>NUCLEOTIDE SEQUENCE [LARGE SCALE GENOMIC DNA]</scope>
    <source>
        <strain evidence="4 5">DSM 106044</strain>
    </source>
</reference>
<dbReference type="EMBL" id="QGQD01000022">
    <property type="protein sequence ID" value="TLD02151.1"/>
    <property type="molecule type" value="Genomic_DNA"/>
</dbReference>
<dbReference type="PANTHER" id="PTHR30303:SF4">
    <property type="entry name" value="HYDROGENASE EXPRESSION_FORMATION PROTEIN HYPE"/>
    <property type="match status" value="1"/>
</dbReference>
<evidence type="ECO:0000259" key="2">
    <source>
        <dbReference type="Pfam" id="PF00586"/>
    </source>
</evidence>
<evidence type="ECO:0000313" key="4">
    <source>
        <dbReference type="EMBL" id="TLD02151.1"/>
    </source>
</evidence>
<evidence type="ECO:0000259" key="3">
    <source>
        <dbReference type="Pfam" id="PF02769"/>
    </source>
</evidence>
<dbReference type="InterPro" id="IPR016188">
    <property type="entry name" value="PurM-like_N"/>
</dbReference>
<dbReference type="SUPFAM" id="SSF55326">
    <property type="entry name" value="PurM N-terminal domain-like"/>
    <property type="match status" value="1"/>
</dbReference>
<dbReference type="InterPro" id="IPR010918">
    <property type="entry name" value="PurM-like_C_dom"/>
</dbReference>
<name>A0A4U8QAW1_9FIRM</name>
<keyword evidence="5" id="KW-1185">Reference proteome</keyword>
<dbReference type="CDD" id="cd06061">
    <property type="entry name" value="PurM-like1"/>
    <property type="match status" value="1"/>
</dbReference>
<protein>
    <submittedName>
        <fullName evidence="4">Hydrogenase expression/formation protein HypE</fullName>
    </submittedName>
</protein>
<dbReference type="Gene3D" id="3.90.650.10">
    <property type="entry name" value="PurM-like C-terminal domain"/>
    <property type="match status" value="1"/>
</dbReference>
<dbReference type="InterPro" id="IPR036676">
    <property type="entry name" value="PurM-like_C_sf"/>
</dbReference>
<dbReference type="STRING" id="180332.GCA_000797495_04228"/>
<dbReference type="Pfam" id="PF02769">
    <property type="entry name" value="AIRS_C"/>
    <property type="match status" value="1"/>
</dbReference>
<sequence length="327" mass="34792">MKIGKISEQTLKRSVFRQIKTKRSEVLQGAGVGEDCAVLKLAEGEVFVCSIDPVTAAAKNAAALAIHVTANDIATSGAQPVAVLLSILLPVSMEEPELRAMMQELEDTCASLNIQIAGGHTETTTAVNQPVITVSGIGKALESKVLATGGVKPGQDLVLTKWIALEGTAILAKEKEAELKNRFPMAMIETAKKFDRYISVVPEAAAASRFGVSAMHDVTEGGIFGALWELAESAGVGLEADLKKIPVKQESIEICEYFGLNPYVLMSSGALLIAADDGLGLIAELGKCRIPASLIGRTTDGNDRVLFNGEDSRFLERPQPDEIYKLL</sequence>
<dbReference type="AlphaFoldDB" id="A0A4U8QAW1"/>
<dbReference type="OrthoDB" id="153904at2"/>
<evidence type="ECO:0000313" key="5">
    <source>
        <dbReference type="Proteomes" id="UP000306509"/>
    </source>
</evidence>
<dbReference type="PANTHER" id="PTHR30303">
    <property type="entry name" value="HYDROGENASE ISOENZYMES FORMATION PROTEIN HYPE"/>
    <property type="match status" value="1"/>
</dbReference>
<dbReference type="PIRSF" id="PIRSF005644">
    <property type="entry name" value="Hdrgns_mtr_HypE"/>
    <property type="match status" value="1"/>
</dbReference>
<dbReference type="Proteomes" id="UP000306509">
    <property type="component" value="Unassembled WGS sequence"/>
</dbReference>